<evidence type="ECO:0000259" key="2">
    <source>
        <dbReference type="PROSITE" id="PS50113"/>
    </source>
</evidence>
<name>A0A838XIM6_9HYPH</name>
<feature type="domain" description="GGDEF" evidence="3">
    <location>
        <begin position="283"/>
        <end position="409"/>
    </location>
</feature>
<accession>A0A838XIM6</accession>
<dbReference type="PANTHER" id="PTHR44757:SF2">
    <property type="entry name" value="BIOFILM ARCHITECTURE MAINTENANCE PROTEIN MBAA"/>
    <property type="match status" value="1"/>
</dbReference>
<comment type="caution">
    <text evidence="4">The sequence shown here is derived from an EMBL/GenBank/DDBJ whole genome shotgun (WGS) entry which is preliminary data.</text>
</comment>
<dbReference type="Gene3D" id="3.30.450.20">
    <property type="entry name" value="PAS domain"/>
    <property type="match status" value="2"/>
</dbReference>
<evidence type="ECO:0000313" key="5">
    <source>
        <dbReference type="Proteomes" id="UP000559404"/>
    </source>
</evidence>
<feature type="domain" description="PAS" evidence="1">
    <location>
        <begin position="123"/>
        <end position="176"/>
    </location>
</feature>
<feature type="domain" description="PAC" evidence="2">
    <location>
        <begin position="197"/>
        <end position="251"/>
    </location>
</feature>
<dbReference type="NCBIfam" id="TIGR00229">
    <property type="entry name" value="sensory_box"/>
    <property type="match status" value="1"/>
</dbReference>
<dbReference type="Pfam" id="PF08448">
    <property type="entry name" value="PAS_4"/>
    <property type="match status" value="1"/>
</dbReference>
<dbReference type="InterPro" id="IPR013656">
    <property type="entry name" value="PAS_4"/>
</dbReference>
<dbReference type="InterPro" id="IPR000700">
    <property type="entry name" value="PAS-assoc_C"/>
</dbReference>
<dbReference type="Proteomes" id="UP000559404">
    <property type="component" value="Unassembled WGS sequence"/>
</dbReference>
<dbReference type="PROSITE" id="PS50887">
    <property type="entry name" value="GGDEF"/>
    <property type="match status" value="1"/>
</dbReference>
<dbReference type="CDD" id="cd00130">
    <property type="entry name" value="PAS"/>
    <property type="match status" value="2"/>
</dbReference>
<dbReference type="AlphaFoldDB" id="A0A838XIM6"/>
<dbReference type="PROSITE" id="PS50112">
    <property type="entry name" value="PAS"/>
    <property type="match status" value="1"/>
</dbReference>
<evidence type="ECO:0000313" key="4">
    <source>
        <dbReference type="EMBL" id="MBA4610395.1"/>
    </source>
</evidence>
<dbReference type="InterPro" id="IPR052155">
    <property type="entry name" value="Biofilm_reg_signaling"/>
</dbReference>
<dbReference type="SUPFAM" id="SSF55785">
    <property type="entry name" value="PYP-like sensor domain (PAS domain)"/>
    <property type="match status" value="2"/>
</dbReference>
<dbReference type="SUPFAM" id="SSF55073">
    <property type="entry name" value="Nucleotide cyclase"/>
    <property type="match status" value="1"/>
</dbReference>
<dbReference type="InterPro" id="IPR043128">
    <property type="entry name" value="Rev_trsase/Diguanyl_cyclase"/>
</dbReference>
<dbReference type="Gene3D" id="3.30.70.270">
    <property type="match status" value="1"/>
</dbReference>
<dbReference type="SMART" id="SM00086">
    <property type="entry name" value="PAC"/>
    <property type="match status" value="2"/>
</dbReference>
<dbReference type="CDD" id="cd01949">
    <property type="entry name" value="GGDEF"/>
    <property type="match status" value="1"/>
</dbReference>
<dbReference type="PROSITE" id="PS50113">
    <property type="entry name" value="PAC"/>
    <property type="match status" value="2"/>
</dbReference>
<dbReference type="Pfam" id="PF00990">
    <property type="entry name" value="GGDEF"/>
    <property type="match status" value="1"/>
</dbReference>
<feature type="domain" description="PAC" evidence="2">
    <location>
        <begin position="69"/>
        <end position="122"/>
    </location>
</feature>
<evidence type="ECO:0000259" key="3">
    <source>
        <dbReference type="PROSITE" id="PS50887"/>
    </source>
</evidence>
<organism evidence="4 5">
    <name type="scientific">Stappia taiwanensis</name>
    <dbReference type="NCBI Taxonomy" id="992267"/>
    <lineage>
        <taxon>Bacteria</taxon>
        <taxon>Pseudomonadati</taxon>
        <taxon>Pseudomonadota</taxon>
        <taxon>Alphaproteobacteria</taxon>
        <taxon>Hyphomicrobiales</taxon>
        <taxon>Stappiaceae</taxon>
        <taxon>Stappia</taxon>
    </lineage>
</organism>
<dbReference type="RefSeq" id="WP_181758603.1">
    <property type="nucleotide sequence ID" value="NZ_BMCR01000002.1"/>
</dbReference>
<keyword evidence="5" id="KW-1185">Reference proteome</keyword>
<dbReference type="InterPro" id="IPR000160">
    <property type="entry name" value="GGDEF_dom"/>
</dbReference>
<dbReference type="PANTHER" id="PTHR44757">
    <property type="entry name" value="DIGUANYLATE CYCLASE DGCP"/>
    <property type="match status" value="1"/>
</dbReference>
<dbReference type="FunFam" id="3.30.70.270:FF:000001">
    <property type="entry name" value="Diguanylate cyclase domain protein"/>
    <property type="match status" value="1"/>
</dbReference>
<dbReference type="InterPro" id="IPR001610">
    <property type="entry name" value="PAC"/>
</dbReference>
<evidence type="ECO:0000259" key="1">
    <source>
        <dbReference type="PROSITE" id="PS50112"/>
    </source>
</evidence>
<dbReference type="Pfam" id="PF13426">
    <property type="entry name" value="PAS_9"/>
    <property type="match status" value="1"/>
</dbReference>
<dbReference type="GO" id="GO:0003824">
    <property type="term" value="F:catalytic activity"/>
    <property type="evidence" value="ECO:0007669"/>
    <property type="project" value="UniProtKB-ARBA"/>
</dbReference>
<dbReference type="EMBL" id="JACEON010000002">
    <property type="protein sequence ID" value="MBA4610395.1"/>
    <property type="molecule type" value="Genomic_DNA"/>
</dbReference>
<dbReference type="InterPro" id="IPR029787">
    <property type="entry name" value="Nucleotide_cyclase"/>
</dbReference>
<dbReference type="SMART" id="SM00267">
    <property type="entry name" value="GGDEF"/>
    <property type="match status" value="1"/>
</dbReference>
<dbReference type="NCBIfam" id="TIGR00254">
    <property type="entry name" value="GGDEF"/>
    <property type="match status" value="1"/>
</dbReference>
<protein>
    <submittedName>
        <fullName evidence="4">Diguanylate cyclase</fullName>
    </submittedName>
</protein>
<dbReference type="SMART" id="SM00091">
    <property type="entry name" value="PAS"/>
    <property type="match status" value="1"/>
</dbReference>
<proteinExistence type="predicted"/>
<reference evidence="4 5" key="1">
    <citation type="submission" date="2020-07" db="EMBL/GenBank/DDBJ databases">
        <authorList>
            <person name="Li M."/>
        </authorList>
    </citation>
    <scope>NUCLEOTIDE SEQUENCE [LARGE SCALE GENOMIC DNA]</scope>
    <source>
        <strain evidence="4 5">DSM 23284</strain>
    </source>
</reference>
<sequence length="409" mass="45964">MNAIGASVAVFSKGEHDAYVMLAANRQYMAMLEREEMDGVVAYGLADIFPRYLCLPLSEQMDECLRTQSPVESEVVIDRGGRVSWWRFVFSPVFTERGAARRVLNTCIDITEKKSLQSSLAQSQSRFESVVDAAYDGILSVNEDREIVLMNTAACEIFKVSKEEAYGKRLETLIPQRYRERHPAYVASFGTSPIMSRPMETRVTVMGLRSDGSEFPAEVTIAKIKVGTATEFIAVVRDISERARLIEELQRAATNDPLTGVYNRRHLSKILRGELERCRRFGHELTVAMIDLNEFKTINDSHGHHVGDEVLVAFTQAVGKHLRDVDTVGRWGGDEFLIIWPETAEDRAGRAIAAIRDELTDIQERLSKPGTVIEFSHGLFQTDGALDADEVVQRADQILYENKRTQRGG</sequence>
<dbReference type="InterPro" id="IPR000014">
    <property type="entry name" value="PAS"/>
</dbReference>
<dbReference type="InterPro" id="IPR035965">
    <property type="entry name" value="PAS-like_dom_sf"/>
</dbReference>
<reference evidence="4 5" key="2">
    <citation type="submission" date="2020-08" db="EMBL/GenBank/DDBJ databases">
        <title>Stappia taiwanensis sp. nov., isolated from a coastal thermal spring.</title>
        <authorList>
            <person name="Kampfer P."/>
        </authorList>
    </citation>
    <scope>NUCLEOTIDE SEQUENCE [LARGE SCALE GENOMIC DNA]</scope>
    <source>
        <strain evidence="4 5">DSM 23284</strain>
    </source>
</reference>
<gene>
    <name evidence="4" type="ORF">H1W37_01920</name>
</gene>